<feature type="transmembrane region" description="Helical" evidence="6">
    <location>
        <begin position="536"/>
        <end position="561"/>
    </location>
</feature>
<name>A0ABW8U7F4_9GAMM</name>
<evidence type="ECO:0000313" key="7">
    <source>
        <dbReference type="EMBL" id="MFL1732593.1"/>
    </source>
</evidence>
<evidence type="ECO:0000256" key="4">
    <source>
        <dbReference type="ARBA" id="ARBA00022989"/>
    </source>
</evidence>
<evidence type="ECO:0000256" key="6">
    <source>
        <dbReference type="SAM" id="Phobius"/>
    </source>
</evidence>
<comment type="caution">
    <text evidence="7">The sequence shown here is derived from an EMBL/GenBank/DDBJ whole genome shotgun (WGS) entry which is preliminary data.</text>
</comment>
<dbReference type="Pfam" id="PF03239">
    <property type="entry name" value="FTR1"/>
    <property type="match status" value="1"/>
</dbReference>
<comment type="similarity">
    <text evidence="2">Belongs to the oxidase-dependent Fe transporter (OFeT) (TC 9.A.10.1) family.</text>
</comment>
<organism evidence="7 8">
    <name type="scientific">Moraxella oculi</name>
    <dbReference type="NCBI Taxonomy" id="2940516"/>
    <lineage>
        <taxon>Bacteria</taxon>
        <taxon>Pseudomonadati</taxon>
        <taxon>Pseudomonadota</taxon>
        <taxon>Gammaproteobacteria</taxon>
        <taxon>Moraxellales</taxon>
        <taxon>Moraxellaceae</taxon>
        <taxon>Moraxella</taxon>
    </lineage>
</organism>
<feature type="transmembrane region" description="Helical" evidence="6">
    <location>
        <begin position="493"/>
        <end position="516"/>
    </location>
</feature>
<dbReference type="PANTHER" id="PTHR31632:SF2">
    <property type="entry name" value="PLASMA MEMBRANE IRON PERMEASE"/>
    <property type="match status" value="1"/>
</dbReference>
<gene>
    <name evidence="7" type="ORF">ACJHVH_06235</name>
</gene>
<evidence type="ECO:0000256" key="3">
    <source>
        <dbReference type="ARBA" id="ARBA00022692"/>
    </source>
</evidence>
<feature type="transmembrane region" description="Helical" evidence="6">
    <location>
        <begin position="423"/>
        <end position="442"/>
    </location>
</feature>
<feature type="transmembrane region" description="Helical" evidence="6">
    <location>
        <begin position="384"/>
        <end position="403"/>
    </location>
</feature>
<sequence length="570" mass="62708">MTMPLTGFANNPITPSPQTQMQFARVNFTPIFVRLSDIMTLVKTGETDRARSELNALAMDFAKLPIDTAHTALTKRVAAAFDTAQSTPNNETLQALSIALYDLEKAQNPVDYRKDNAKFAQKIRPAIKELGEAIDAFKVDGNLDALRMAYDKFNKSWGANERVVRNTQQSHYGAIEMAMALLRVAIETKNIANMDARFHDLQAVIDNYIKGESLAKPKVDMNVDLAYGINLLEQGLHDFQANDVANGQAKLSEFIQKWVVFEGEVSARNPGLYSKIESQIPIIMATGDANAQQKLADLIGQLKQINPTVRYTAVDSMLILLREGLEALLIVIALMAALNASGQTQGKKWVYGGVSLGIFGSVLGAVIFYQLFPKMAGGMNREMLEGVVGLVAVVMMIGVGAWLHSKSSIKAWHDYIHNQLGRAMTTGSFISLFLLSFLSVFREGAETILFYVGILPNIGMVDFFMGIGLALLILVAMAVILLKTSVKLPIPLLFKILTATIYVLGFKILGVSILALQLTNHLPRTMVNMPSMEIIGFYPSVQGMMVQLAYMAILIVLQLYAKKPLRHIKA</sequence>
<keyword evidence="3 6" id="KW-0812">Transmembrane</keyword>
<protein>
    <submittedName>
        <fullName evidence="7">FTR1 family protein</fullName>
    </submittedName>
</protein>
<feature type="transmembrane region" description="Helical" evidence="6">
    <location>
        <begin position="350"/>
        <end position="372"/>
    </location>
</feature>
<evidence type="ECO:0000313" key="8">
    <source>
        <dbReference type="Proteomes" id="UP001624684"/>
    </source>
</evidence>
<dbReference type="Proteomes" id="UP001624684">
    <property type="component" value="Unassembled WGS sequence"/>
</dbReference>
<comment type="subcellular location">
    <subcellularLocation>
        <location evidence="1">Membrane</location>
        <topology evidence="1">Multi-pass membrane protein</topology>
    </subcellularLocation>
</comment>
<feature type="transmembrane region" description="Helical" evidence="6">
    <location>
        <begin position="317"/>
        <end position="338"/>
    </location>
</feature>
<evidence type="ECO:0000256" key="1">
    <source>
        <dbReference type="ARBA" id="ARBA00004141"/>
    </source>
</evidence>
<accession>A0ABW8U7F4</accession>
<feature type="transmembrane region" description="Helical" evidence="6">
    <location>
        <begin position="448"/>
        <end position="481"/>
    </location>
</feature>
<proteinExistence type="inferred from homology"/>
<dbReference type="RefSeq" id="WP_407069169.1">
    <property type="nucleotide sequence ID" value="NZ_JBJJXE010000008.1"/>
</dbReference>
<keyword evidence="5 6" id="KW-0472">Membrane</keyword>
<dbReference type="InterPro" id="IPR004923">
    <property type="entry name" value="FTR1/Fip1/EfeU"/>
</dbReference>
<reference evidence="7 8" key="1">
    <citation type="submission" date="2024-11" db="EMBL/GenBank/DDBJ databases">
        <title>First Report of Moraxella oculi in Brazil in an Infectious Bovine Keratoconjunctivitis Outbreak.</title>
        <authorList>
            <person name="Carvalho C.V."/>
            <person name="Domingues R."/>
            <person name="Coutinho C."/>
            <person name="Honorio N.T.B.S."/>
            <person name="Faza D.R.L.R."/>
            <person name="Carvalho W.A."/>
            <person name="Machado A.B.F."/>
            <person name="Martins M.F."/>
            <person name="Gaspar E.B."/>
        </authorList>
    </citation>
    <scope>NUCLEOTIDE SEQUENCE [LARGE SCALE GENOMIC DNA]</scope>
    <source>
        <strain evidence="7 8">2117LE</strain>
    </source>
</reference>
<dbReference type="EMBL" id="JBJJXE010000008">
    <property type="protein sequence ID" value="MFL1732593.1"/>
    <property type="molecule type" value="Genomic_DNA"/>
</dbReference>
<dbReference type="PANTHER" id="PTHR31632">
    <property type="entry name" value="IRON TRANSPORTER FTH1"/>
    <property type="match status" value="1"/>
</dbReference>
<evidence type="ECO:0000256" key="5">
    <source>
        <dbReference type="ARBA" id="ARBA00023136"/>
    </source>
</evidence>
<keyword evidence="4 6" id="KW-1133">Transmembrane helix</keyword>
<evidence type="ECO:0000256" key="2">
    <source>
        <dbReference type="ARBA" id="ARBA00008333"/>
    </source>
</evidence>
<keyword evidence="8" id="KW-1185">Reference proteome</keyword>